<dbReference type="EMBL" id="JAENGY010001208">
    <property type="protein sequence ID" value="KAG6951369.1"/>
    <property type="molecule type" value="Genomic_DNA"/>
</dbReference>
<dbReference type="Proteomes" id="UP000709295">
    <property type="component" value="Unassembled WGS sequence"/>
</dbReference>
<accession>A0A8J5M0Y0</accession>
<sequence length="226" mass="25800">ERSTSPYGALTVTSSVKEDLRCFELILDIGQLNSIPFARFTNRHEPDIHIHVDASDKGLWALYPARQEYIQVEFSGDEVKLIQEFNISGTNNFGINVRELMSAVFASLVWGHHWHPTGSRSDSHVRFWIDNVSAVSWNNRRASWNEYAQMLIRILGICEVHHGFYLTGAHIAGSDNTMADAGSRVWQSPSLKILFSKLSSEWQRIPVPSDLRDLSRPWVRYCEQGL</sequence>
<evidence type="ECO:0000313" key="2">
    <source>
        <dbReference type="Proteomes" id="UP000709295"/>
    </source>
</evidence>
<comment type="caution">
    <text evidence="1">The sequence shown here is derived from an EMBL/GenBank/DDBJ whole genome shotgun (WGS) entry which is preliminary data.</text>
</comment>
<protein>
    <submittedName>
        <fullName evidence="1">Uncharacterized protein</fullName>
    </submittedName>
</protein>
<organism evidence="1 2">
    <name type="scientific">Phytophthora aleatoria</name>
    <dbReference type="NCBI Taxonomy" id="2496075"/>
    <lineage>
        <taxon>Eukaryota</taxon>
        <taxon>Sar</taxon>
        <taxon>Stramenopiles</taxon>
        <taxon>Oomycota</taxon>
        <taxon>Peronosporomycetes</taxon>
        <taxon>Peronosporales</taxon>
        <taxon>Peronosporaceae</taxon>
        <taxon>Phytophthora</taxon>
    </lineage>
</organism>
<gene>
    <name evidence="1" type="ORF">JG688_00013765</name>
</gene>
<evidence type="ECO:0000313" key="1">
    <source>
        <dbReference type="EMBL" id="KAG6951369.1"/>
    </source>
</evidence>
<reference evidence="1" key="1">
    <citation type="submission" date="2021-01" db="EMBL/GenBank/DDBJ databases">
        <title>Phytophthora aleatoria, a newly-described species from Pinus radiata is distinct from Phytophthora cactorum isolates based on comparative genomics.</title>
        <authorList>
            <person name="Mcdougal R."/>
            <person name="Panda P."/>
            <person name="Williams N."/>
            <person name="Studholme D.J."/>
        </authorList>
    </citation>
    <scope>NUCLEOTIDE SEQUENCE</scope>
    <source>
        <strain evidence="1">NZFS 4037</strain>
    </source>
</reference>
<name>A0A8J5M0Y0_9STRA</name>
<dbReference type="AlphaFoldDB" id="A0A8J5M0Y0"/>
<keyword evidence="2" id="KW-1185">Reference proteome</keyword>
<feature type="non-terminal residue" evidence="1">
    <location>
        <position position="1"/>
    </location>
</feature>
<proteinExistence type="predicted"/>